<proteinExistence type="predicted"/>
<dbReference type="EMBL" id="JBBPBN010000006">
    <property type="protein sequence ID" value="KAK9036661.1"/>
    <property type="molecule type" value="Genomic_DNA"/>
</dbReference>
<dbReference type="Proteomes" id="UP001396334">
    <property type="component" value="Unassembled WGS sequence"/>
</dbReference>
<dbReference type="PANTHER" id="PTHR34802">
    <property type="entry name" value="CHORISMATE SYNTHASE"/>
    <property type="match status" value="1"/>
</dbReference>
<organism evidence="1 2">
    <name type="scientific">Hibiscus sabdariffa</name>
    <name type="common">roselle</name>
    <dbReference type="NCBI Taxonomy" id="183260"/>
    <lineage>
        <taxon>Eukaryota</taxon>
        <taxon>Viridiplantae</taxon>
        <taxon>Streptophyta</taxon>
        <taxon>Embryophyta</taxon>
        <taxon>Tracheophyta</taxon>
        <taxon>Spermatophyta</taxon>
        <taxon>Magnoliopsida</taxon>
        <taxon>eudicotyledons</taxon>
        <taxon>Gunneridae</taxon>
        <taxon>Pentapetalae</taxon>
        <taxon>rosids</taxon>
        <taxon>malvids</taxon>
        <taxon>Malvales</taxon>
        <taxon>Malvaceae</taxon>
        <taxon>Malvoideae</taxon>
        <taxon>Hibiscus</taxon>
    </lineage>
</organism>
<evidence type="ECO:0000313" key="2">
    <source>
        <dbReference type="Proteomes" id="UP001396334"/>
    </source>
</evidence>
<protein>
    <submittedName>
        <fullName evidence="1">Uncharacterized protein</fullName>
    </submittedName>
</protein>
<dbReference type="PANTHER" id="PTHR34802:SF3">
    <property type="match status" value="1"/>
</dbReference>
<reference evidence="1 2" key="1">
    <citation type="journal article" date="2024" name="G3 (Bethesda)">
        <title>Genome assembly of Hibiscus sabdariffa L. provides insights into metabolisms of medicinal natural products.</title>
        <authorList>
            <person name="Kim T."/>
        </authorList>
    </citation>
    <scope>NUCLEOTIDE SEQUENCE [LARGE SCALE GENOMIC DNA]</scope>
    <source>
        <strain evidence="1">TK-2024</strain>
        <tissue evidence="1">Old leaves</tissue>
    </source>
</reference>
<sequence length="730" mass="82288">MRSENEDQCLMLRSKSEDAARVHKKSKLSYSRDFLISIARFDTRKKLPTGFDSSILRELDDQSNSVLYSYHDSDASRFQSSLSHSSRRNPEQGLLGSGAFARVHRDVIDTFVPEVQSSGFHLLNRSSEPYRPPHLCKEKYYSGRGSKDHYNDETFGSPHNLSQDRAEMEKMRRDSFELMRKEQEMVTQEQQKTIYRDLIEYSNPYISEPNDEGHSENPLVCFSDLTHQPAEGGKKTAGAQKVIDYDTTKFPFGTTGSGHNLMKSAPIPDTKETSLELYGHCNPGVISYESLEEPILSEINGHCSTQHHSFNGRSNYNVQDSKSSSSYYDEESHNFLSLLRKEAGVPDMAESSELKPWSLDKSHISETEIESNQLNKSAGVCINKFEKSFQAQSTALTGIRKDLTSSFKWDDSMMSRIPLHENCIIPLTTNESGSTGDVEGFGFSNFLKQTGTSKRSSDLFVSNLQGGPESNNSSLTSVDELDICLPDEDSLITIDDYILPQDSSPVAAVVTSSMAVNTFERLSDYGIPASDNRFDRAGSESPTPFHGSHDLMSMGTYFNSLHMQQSNPQLHHSQQKPVMARVSYSQESQKSSMIKSRYMKSYTYNLQPAQHFPTTVHRTPSHHLGAAATRFDLSCNPQLQWEEVPSTFYCPPQQMYGLRRAALPQRTPDEIACDEQNQNAMFNSPLNFNLRFYNYLENARSRPSEMGIENRADGSSYFGWPSAGSVWKTD</sequence>
<accession>A0ABR2TGP6</accession>
<comment type="caution">
    <text evidence="1">The sequence shown here is derived from an EMBL/GenBank/DDBJ whole genome shotgun (WGS) entry which is preliminary data.</text>
</comment>
<gene>
    <name evidence="1" type="ORF">V6N11_078655</name>
</gene>
<keyword evidence="2" id="KW-1185">Reference proteome</keyword>
<evidence type="ECO:0000313" key="1">
    <source>
        <dbReference type="EMBL" id="KAK9036661.1"/>
    </source>
</evidence>
<name>A0ABR2TGP6_9ROSI</name>